<protein>
    <submittedName>
        <fullName evidence="2">Uncharacterized protein</fullName>
    </submittedName>
</protein>
<keyword evidence="1" id="KW-0812">Transmembrane</keyword>
<reference evidence="2 3" key="1">
    <citation type="submission" date="2013-02" db="EMBL/GenBank/DDBJ databases">
        <title>The Genome Sequence of Helicobacter bilis WiWa.</title>
        <authorList>
            <consortium name="The Broad Institute Genome Sequencing Platform"/>
            <person name="Ward D."/>
            <person name="Overstreet A.-M.C."/>
            <person name="Ramer-Tait A.E."/>
            <person name="Phillips G.J."/>
            <person name="Wannemuehler M.J."/>
            <person name="Walker B."/>
            <person name="Young S.K."/>
            <person name="Zeng Q."/>
            <person name="Gargeya S."/>
            <person name="Fitzgerald M."/>
            <person name="Haas B."/>
            <person name="Abouelleil A."/>
            <person name="Alvarado L."/>
            <person name="Arachchi H.M."/>
            <person name="Berlin A.M."/>
            <person name="Chapman S.B."/>
            <person name="Dewar J."/>
            <person name="Goldberg J."/>
            <person name="Griggs A."/>
            <person name="Gujja S."/>
            <person name="Hansen M."/>
            <person name="Howarth C."/>
            <person name="Imamovic A."/>
            <person name="Larimer J."/>
            <person name="McCowan C."/>
            <person name="Murphy C."/>
            <person name="Neiman D."/>
            <person name="Pearson M."/>
            <person name="Priest M."/>
            <person name="Roberts A."/>
            <person name="Saif S."/>
            <person name="Shea T."/>
            <person name="Sisk P."/>
            <person name="Sykes S."/>
            <person name="Wortman J."/>
            <person name="Nusbaum C."/>
            <person name="Birren B."/>
        </authorList>
    </citation>
    <scope>NUCLEOTIDE SEQUENCE [LARGE SCALE GENOMIC DNA]</scope>
    <source>
        <strain evidence="2 3">WiWa</strain>
    </source>
</reference>
<keyword evidence="1" id="KW-0472">Membrane</keyword>
<dbReference type="EMBL" id="AQFW01000004">
    <property type="protein sequence ID" value="EMZ41163.1"/>
    <property type="molecule type" value="Genomic_DNA"/>
</dbReference>
<sequence>MEHSVVILIFVFMVVQNVLYFFNKYEIKKLGNEIKELKDKLEKGANDVEAT</sequence>
<evidence type="ECO:0000313" key="2">
    <source>
        <dbReference type="EMBL" id="EMZ41163.1"/>
    </source>
</evidence>
<evidence type="ECO:0000256" key="1">
    <source>
        <dbReference type="SAM" id="Phobius"/>
    </source>
</evidence>
<proteinExistence type="predicted"/>
<gene>
    <name evidence="2" type="ORF">C826_00173</name>
</gene>
<comment type="caution">
    <text evidence="2">The sequence shown here is derived from an EMBL/GenBank/DDBJ whole genome shotgun (WGS) entry which is preliminary data.</text>
</comment>
<organism evidence="2 3">
    <name type="scientific">Helicobacter bilis WiWa</name>
    <dbReference type="NCBI Taxonomy" id="1235804"/>
    <lineage>
        <taxon>Bacteria</taxon>
        <taxon>Pseudomonadati</taxon>
        <taxon>Campylobacterota</taxon>
        <taxon>Epsilonproteobacteria</taxon>
        <taxon>Campylobacterales</taxon>
        <taxon>Helicobacteraceae</taxon>
        <taxon>Helicobacter</taxon>
    </lineage>
</organism>
<dbReference type="HOGENOM" id="CLU_3099512_0_0_7"/>
<dbReference type="GeneID" id="60657789"/>
<dbReference type="Proteomes" id="UP000012527">
    <property type="component" value="Unassembled WGS sequence"/>
</dbReference>
<feature type="transmembrane region" description="Helical" evidence="1">
    <location>
        <begin position="6"/>
        <end position="22"/>
    </location>
</feature>
<dbReference type="RefSeq" id="WP_004084102.1">
    <property type="nucleotide sequence ID" value="NZ_KB822505.1"/>
</dbReference>
<accession>N2BRK1</accession>
<keyword evidence="1" id="KW-1133">Transmembrane helix</keyword>
<dbReference type="PATRIC" id="fig|1235804.3.peg.184"/>
<evidence type="ECO:0000313" key="3">
    <source>
        <dbReference type="Proteomes" id="UP000012527"/>
    </source>
</evidence>
<name>N2BRK1_9HELI</name>
<dbReference type="AlphaFoldDB" id="N2BRK1"/>